<reference evidence="8 9" key="1">
    <citation type="journal article" date="2016" name="Sci. Rep.">
        <title>Metabolic traits of an uncultured archaeal lineage -MSBL1- from brine pools of the Red Sea.</title>
        <authorList>
            <person name="Mwirichia R."/>
            <person name="Alam I."/>
            <person name="Rashid M."/>
            <person name="Vinu M."/>
            <person name="Ba-Alawi W."/>
            <person name="Anthony Kamau A."/>
            <person name="Kamanda Ngugi D."/>
            <person name="Goker M."/>
            <person name="Klenk H.P."/>
            <person name="Bajic V."/>
            <person name="Stingl U."/>
        </authorList>
    </citation>
    <scope>NUCLEOTIDE SEQUENCE [LARGE SCALE GENOMIC DNA]</scope>
    <source>
        <strain evidence="8">SCGC-AAA259D14</strain>
    </source>
</reference>
<dbReference type="GO" id="GO:0003735">
    <property type="term" value="F:structural constituent of ribosome"/>
    <property type="evidence" value="ECO:0007669"/>
    <property type="project" value="UniProtKB-UniRule"/>
</dbReference>
<dbReference type="PATRIC" id="fig|1698261.3.peg.209"/>
<dbReference type="GO" id="GO:0019843">
    <property type="term" value="F:rRNA binding"/>
    <property type="evidence" value="ECO:0007669"/>
    <property type="project" value="UniProtKB-UniRule"/>
</dbReference>
<dbReference type="PIRSF" id="PIRSF002144">
    <property type="entry name" value="Ribosomal_S19"/>
    <property type="match status" value="1"/>
</dbReference>
<dbReference type="InterPro" id="IPR002222">
    <property type="entry name" value="Ribosomal_uS19"/>
</dbReference>
<dbReference type="GO" id="GO:0022627">
    <property type="term" value="C:cytosolic small ribosomal subunit"/>
    <property type="evidence" value="ECO:0007669"/>
    <property type="project" value="UniProtKB-UniRule"/>
</dbReference>
<dbReference type="GO" id="GO:0000028">
    <property type="term" value="P:ribosomal small subunit assembly"/>
    <property type="evidence" value="ECO:0007669"/>
    <property type="project" value="TreeGrafter"/>
</dbReference>
<gene>
    <name evidence="6 8" type="primary">rps19p</name>
    <name evidence="8" type="ORF">AKJ62_01650</name>
</gene>
<keyword evidence="6" id="KW-0694">RNA-binding</keyword>
<dbReference type="Pfam" id="PF00203">
    <property type="entry name" value="Ribosomal_S19"/>
    <property type="match status" value="1"/>
</dbReference>
<sequence>MPREFIYRGHELSELEEMSLEEFAELLPARERRVLKRGLPPRQQKLLETVREVRKKENPKEEFIRTHCRDMIIIPEMVGLRFGVYDGDKFATVEVEPEMIGHRLGEFALTRKKVEHSTPGIGATRSSLYVPLK</sequence>
<keyword evidence="4 6" id="KW-0687">Ribonucleoprotein</keyword>
<dbReference type="PRINTS" id="PR00975">
    <property type="entry name" value="RIBOSOMALS19"/>
</dbReference>
<evidence type="ECO:0000256" key="2">
    <source>
        <dbReference type="ARBA" id="ARBA00007345"/>
    </source>
</evidence>
<name>A0A133U7H4_9EURY</name>
<dbReference type="PANTHER" id="PTHR11880">
    <property type="entry name" value="RIBOSOMAL PROTEIN S19P FAMILY MEMBER"/>
    <property type="match status" value="1"/>
</dbReference>
<keyword evidence="9" id="KW-1185">Reference proteome</keyword>
<dbReference type="Proteomes" id="UP000070589">
    <property type="component" value="Unassembled WGS sequence"/>
</dbReference>
<dbReference type="Gene3D" id="3.30.860.10">
    <property type="entry name" value="30s Ribosomal Protein S19, Chain A"/>
    <property type="match status" value="1"/>
</dbReference>
<proteinExistence type="inferred from homology"/>
<dbReference type="AlphaFoldDB" id="A0A133U7H4"/>
<dbReference type="FunFam" id="3.30.860.10:FF:000002">
    <property type="entry name" value="40S ribosomal protein S15"/>
    <property type="match status" value="1"/>
</dbReference>
<dbReference type="NCBIfam" id="TIGR01025">
    <property type="entry name" value="uS19_arch"/>
    <property type="match status" value="1"/>
</dbReference>
<dbReference type="InterPro" id="IPR005713">
    <property type="entry name" value="Ribosomal_uS19_euk/arc"/>
</dbReference>
<organism evidence="8 9">
    <name type="scientific">candidate division MSBL1 archaeon SCGC-AAA259D14</name>
    <dbReference type="NCBI Taxonomy" id="1698261"/>
    <lineage>
        <taxon>Archaea</taxon>
        <taxon>Methanobacteriati</taxon>
        <taxon>Methanobacteriota</taxon>
        <taxon>candidate division MSBL1</taxon>
    </lineage>
</organism>
<keyword evidence="3 6" id="KW-0689">Ribosomal protein</keyword>
<evidence type="ECO:0000256" key="1">
    <source>
        <dbReference type="ARBA" id="ARBA00003239"/>
    </source>
</evidence>
<evidence type="ECO:0000256" key="4">
    <source>
        <dbReference type="ARBA" id="ARBA00023274"/>
    </source>
</evidence>
<evidence type="ECO:0000256" key="3">
    <source>
        <dbReference type="ARBA" id="ARBA00022980"/>
    </source>
</evidence>
<keyword evidence="6" id="KW-0699">rRNA-binding</keyword>
<dbReference type="InterPro" id="IPR023575">
    <property type="entry name" value="Ribosomal_uS19_SF"/>
</dbReference>
<dbReference type="NCBIfam" id="NF003121">
    <property type="entry name" value="PRK04038.1"/>
    <property type="match status" value="1"/>
</dbReference>
<evidence type="ECO:0000256" key="6">
    <source>
        <dbReference type="HAMAP-Rule" id="MF_00531"/>
    </source>
</evidence>
<evidence type="ECO:0000313" key="9">
    <source>
        <dbReference type="Proteomes" id="UP000070589"/>
    </source>
</evidence>
<protein>
    <recommendedName>
        <fullName evidence="5 6">Small ribosomal subunit protein uS19</fullName>
    </recommendedName>
</protein>
<comment type="similarity">
    <text evidence="2 6 7">Belongs to the universal ribosomal protein uS19 family.</text>
</comment>
<dbReference type="SUPFAM" id="SSF54570">
    <property type="entry name" value="Ribosomal protein S19"/>
    <property type="match status" value="1"/>
</dbReference>
<accession>A0A133U7H4</accession>
<dbReference type="PANTHER" id="PTHR11880:SF2">
    <property type="entry name" value="SMALL RIBOSOMAL SUBUNIT PROTEIN US19"/>
    <property type="match status" value="1"/>
</dbReference>
<evidence type="ECO:0000313" key="8">
    <source>
        <dbReference type="EMBL" id="KXA90117.1"/>
    </source>
</evidence>
<evidence type="ECO:0000256" key="5">
    <source>
        <dbReference type="ARBA" id="ARBA00035163"/>
    </source>
</evidence>
<dbReference type="EMBL" id="LHXL01000013">
    <property type="protein sequence ID" value="KXA90117.1"/>
    <property type="molecule type" value="Genomic_DNA"/>
</dbReference>
<comment type="caution">
    <text evidence="8">The sequence shown here is derived from an EMBL/GenBank/DDBJ whole genome shotgun (WGS) entry which is preliminary data.</text>
</comment>
<dbReference type="GO" id="GO:0006412">
    <property type="term" value="P:translation"/>
    <property type="evidence" value="ECO:0007669"/>
    <property type="project" value="UniProtKB-UniRule"/>
</dbReference>
<evidence type="ECO:0000256" key="7">
    <source>
        <dbReference type="RuleBase" id="RU003485"/>
    </source>
</evidence>
<comment type="function">
    <text evidence="1 6">Protein S19 forms a complex with S13 that binds strongly to the 16S ribosomal RNA.</text>
</comment>
<dbReference type="HAMAP" id="MF_00531">
    <property type="entry name" value="Ribosomal_uS19"/>
    <property type="match status" value="1"/>
</dbReference>